<dbReference type="Gene3D" id="2.30.30.40">
    <property type="entry name" value="SH3 Domains"/>
    <property type="match status" value="1"/>
</dbReference>
<dbReference type="InterPro" id="IPR003646">
    <property type="entry name" value="SH3-like_bac-type"/>
</dbReference>
<comment type="caution">
    <text evidence="3">The sequence shown here is derived from an EMBL/GenBank/DDBJ whole genome shotgun (WGS) entry which is preliminary data.</text>
</comment>
<proteinExistence type="predicted"/>
<dbReference type="OrthoDB" id="102964at2"/>
<evidence type="ECO:0000256" key="1">
    <source>
        <dbReference type="SAM" id="SignalP"/>
    </source>
</evidence>
<dbReference type="AlphaFoldDB" id="A0A4R5VFT7"/>
<evidence type="ECO:0000313" key="4">
    <source>
        <dbReference type="Proteomes" id="UP000295301"/>
    </source>
</evidence>
<sequence length="212" mass="21698">MFMKTVMSLSVAGVLVGSAAFAESMASSWTDLNLRAGPGPMYPILAVIPADKLVTVDGCLDASSWCKVALDGTEGWAAGNYLTTRVALKSSAEPMIIKTVTYDNNKDAETLGGAAAGAVAGALIAGPVGAVIGGMIGAGAGNAAAVDETVVTYVRANPVEQVYLDGEVVVGAGLPENVTLVPVPDSEFSYVYLNGVPVVVNSEERKVVYIVR</sequence>
<feature type="signal peptide" evidence="1">
    <location>
        <begin position="1"/>
        <end position="22"/>
    </location>
</feature>
<accession>A0A4R5VFT7</accession>
<dbReference type="SMART" id="SM00287">
    <property type="entry name" value="SH3b"/>
    <property type="match status" value="1"/>
</dbReference>
<dbReference type="Pfam" id="PF08239">
    <property type="entry name" value="SH3_3"/>
    <property type="match status" value="1"/>
</dbReference>
<feature type="chain" id="PRO_5020256434" evidence="1">
    <location>
        <begin position="23"/>
        <end position="212"/>
    </location>
</feature>
<name>A0A4R5VFT7_9RHOB</name>
<dbReference type="Proteomes" id="UP000295301">
    <property type="component" value="Unassembled WGS sequence"/>
</dbReference>
<dbReference type="Pfam" id="PF06823">
    <property type="entry name" value="DUF1236"/>
    <property type="match status" value="1"/>
</dbReference>
<reference evidence="3 4" key="1">
    <citation type="submission" date="2019-03" db="EMBL/GenBank/DDBJ databases">
        <title>Ruegeria lutea sp. nov., a novel strain, isolated from marine sediment, the Masan Bay, South Korea.</title>
        <authorList>
            <person name="Kim J."/>
            <person name="Kim D.-Y."/>
            <person name="Lee S.-S."/>
        </authorList>
    </citation>
    <scope>NUCLEOTIDE SEQUENCE [LARGE SCALE GENOMIC DNA]</scope>
    <source>
        <strain evidence="3 4">318-1</strain>
    </source>
</reference>
<evidence type="ECO:0000313" key="3">
    <source>
        <dbReference type="EMBL" id="TDK51454.1"/>
    </source>
</evidence>
<keyword evidence="1" id="KW-0732">Signal</keyword>
<organism evidence="3 4">
    <name type="scientific">Antarcticimicrobium luteum</name>
    <dbReference type="NCBI Taxonomy" id="2547397"/>
    <lineage>
        <taxon>Bacteria</taxon>
        <taxon>Pseudomonadati</taxon>
        <taxon>Pseudomonadota</taxon>
        <taxon>Alphaproteobacteria</taxon>
        <taxon>Rhodobacterales</taxon>
        <taxon>Paracoccaceae</taxon>
        <taxon>Antarcticimicrobium</taxon>
    </lineage>
</organism>
<keyword evidence="4" id="KW-1185">Reference proteome</keyword>
<protein>
    <submittedName>
        <fullName evidence="3">DUF1236 domain-containing protein</fullName>
    </submittedName>
</protein>
<dbReference type="EMBL" id="SMUV01000046">
    <property type="protein sequence ID" value="TDK51454.1"/>
    <property type="molecule type" value="Genomic_DNA"/>
</dbReference>
<feature type="domain" description="SH3b" evidence="2">
    <location>
        <begin position="19"/>
        <end position="86"/>
    </location>
</feature>
<evidence type="ECO:0000259" key="2">
    <source>
        <dbReference type="SMART" id="SM00287"/>
    </source>
</evidence>
<gene>
    <name evidence="3" type="ORF">E1832_03280</name>
</gene>
<dbReference type="InterPro" id="IPR009642">
    <property type="entry name" value="DUF1236"/>
</dbReference>